<accession>A0A3S4BJS7</accession>
<evidence type="ECO:0008006" key="4">
    <source>
        <dbReference type="Google" id="ProtNLM"/>
    </source>
</evidence>
<protein>
    <recommendedName>
        <fullName evidence="4">Endonuclease III</fullName>
    </recommendedName>
</protein>
<dbReference type="InterPro" id="IPR002837">
    <property type="entry name" value="DUF123"/>
</dbReference>
<feature type="compositionally biased region" description="Basic and acidic residues" evidence="1">
    <location>
        <begin position="1"/>
        <end position="14"/>
    </location>
</feature>
<gene>
    <name evidence="2" type="ORF">RHODGE_RHODGE_04806</name>
</gene>
<dbReference type="CDD" id="cd10441">
    <property type="entry name" value="GIY-YIG_COG1833"/>
    <property type="match status" value="1"/>
</dbReference>
<dbReference type="PANTHER" id="PTHR37460:SF1">
    <property type="entry name" value="ENDONUCLEASE III"/>
    <property type="match status" value="1"/>
</dbReference>
<keyword evidence="3" id="KW-1185">Reference proteome</keyword>
<feature type="compositionally biased region" description="Low complexity" evidence="1">
    <location>
        <begin position="25"/>
        <end position="38"/>
    </location>
</feature>
<dbReference type="EMBL" id="UWOC01000204">
    <property type="protein sequence ID" value="VCU11592.1"/>
    <property type="molecule type" value="Genomic_DNA"/>
</dbReference>
<dbReference type="AlphaFoldDB" id="A0A3S4BJS7"/>
<dbReference type="Pfam" id="PF01986">
    <property type="entry name" value="DUF123"/>
    <property type="match status" value="1"/>
</dbReference>
<sequence length="176" mass="18575">MPKRSDGADAHTDDAPTVARRRGRTGAAHAAPARPARASRLPDCGGAYVLAIALPAALRMTISRRADRGAAVLSAGRYLYCGSARGPGGLRARIARHLRRRKILRWHVDRLTTRGRVIAVWAIPDGDECALVASLAGLPVPLPGFGSSDCRGCASHLLAWPDGADLPLGPPTLRLV</sequence>
<comment type="caution">
    <text evidence="2">The sequence shown here is derived from an EMBL/GenBank/DDBJ whole genome shotgun (WGS) entry which is preliminary data.</text>
</comment>
<evidence type="ECO:0000256" key="1">
    <source>
        <dbReference type="SAM" id="MobiDB-lite"/>
    </source>
</evidence>
<feature type="region of interest" description="Disordered" evidence="1">
    <location>
        <begin position="1"/>
        <end position="38"/>
    </location>
</feature>
<dbReference type="OrthoDB" id="9811593at2"/>
<organism evidence="2 3">
    <name type="scientific">Rhodoplanes serenus</name>
    <dbReference type="NCBI Taxonomy" id="200615"/>
    <lineage>
        <taxon>Bacteria</taxon>
        <taxon>Pseudomonadati</taxon>
        <taxon>Pseudomonadota</taxon>
        <taxon>Alphaproteobacteria</taxon>
        <taxon>Hyphomicrobiales</taxon>
        <taxon>Nitrobacteraceae</taxon>
        <taxon>Rhodoplanes</taxon>
    </lineage>
</organism>
<evidence type="ECO:0000313" key="3">
    <source>
        <dbReference type="Proteomes" id="UP000289200"/>
    </source>
</evidence>
<name>A0A3S4BJS7_9BRAD</name>
<dbReference type="Proteomes" id="UP000289200">
    <property type="component" value="Unassembled WGS sequence"/>
</dbReference>
<dbReference type="PANTHER" id="PTHR37460">
    <property type="entry name" value="ENDONUCLEASE III"/>
    <property type="match status" value="1"/>
</dbReference>
<evidence type="ECO:0000313" key="2">
    <source>
        <dbReference type="EMBL" id="VCU11592.1"/>
    </source>
</evidence>
<reference evidence="3" key="1">
    <citation type="submission" date="2018-10" db="EMBL/GenBank/DDBJ databases">
        <authorList>
            <person name="Peiro R."/>
            <person name="Begona"/>
            <person name="Cbmso G."/>
            <person name="Lopez M."/>
            <person name="Gonzalez S."/>
            <person name="Sacristan E."/>
            <person name="Castillo E."/>
        </authorList>
    </citation>
    <scope>NUCLEOTIDE SEQUENCE [LARGE SCALE GENOMIC DNA]</scope>
</reference>
<proteinExistence type="predicted"/>